<gene>
    <name evidence="1" type="ORF">VRU48_10875</name>
</gene>
<evidence type="ECO:0008006" key="3">
    <source>
        <dbReference type="Google" id="ProtNLM"/>
    </source>
</evidence>
<sequence length="115" mass="13440">MERCCLDCNTPLKGRADKKFCDDQCRSNYNNRLKADDCSFMKQVNQVLKKNRDLLKTQNADGTVKLHQNDLAKKGFDFNYHTHTLITANGGTYFFCYEYGYLILENNELLLVKRQ</sequence>
<dbReference type="EMBL" id="JAZDQT010000002">
    <property type="protein sequence ID" value="MEE1945609.1"/>
    <property type="molecule type" value="Genomic_DNA"/>
</dbReference>
<comment type="caution">
    <text evidence="1">The sequence shown here is derived from an EMBL/GenBank/DDBJ whole genome shotgun (WGS) entry which is preliminary data.</text>
</comment>
<proteinExistence type="predicted"/>
<accession>A0ABU7I8Q9</accession>
<dbReference type="Proteomes" id="UP001336835">
    <property type="component" value="Unassembled WGS sequence"/>
</dbReference>
<evidence type="ECO:0000313" key="2">
    <source>
        <dbReference type="Proteomes" id="UP001336835"/>
    </source>
</evidence>
<protein>
    <recommendedName>
        <fullName evidence="3">DUF2116 family Zn-ribbon domain-containing protein</fullName>
    </recommendedName>
</protein>
<keyword evidence="2" id="KW-1185">Reference proteome</keyword>
<evidence type="ECO:0000313" key="1">
    <source>
        <dbReference type="EMBL" id="MEE1945609.1"/>
    </source>
</evidence>
<reference evidence="1 2" key="1">
    <citation type="submission" date="2024-01" db="EMBL/GenBank/DDBJ databases">
        <title>Pedobacter sp. nov., isolated from fresh soil.</title>
        <authorList>
            <person name="Le N.T.T."/>
        </authorList>
    </citation>
    <scope>NUCLEOTIDE SEQUENCE [LARGE SCALE GENOMIC DNA]</scope>
    <source>
        <strain evidence="1 2">KR3-3</strain>
    </source>
</reference>
<dbReference type="RefSeq" id="WP_330107950.1">
    <property type="nucleotide sequence ID" value="NZ_JAZDQT010000002.1"/>
</dbReference>
<name>A0ABU7I8Q9_9SPHI</name>
<organism evidence="1 2">
    <name type="scientific">Pedobacter albus</name>
    <dbReference type="NCBI Taxonomy" id="3113905"/>
    <lineage>
        <taxon>Bacteria</taxon>
        <taxon>Pseudomonadati</taxon>
        <taxon>Bacteroidota</taxon>
        <taxon>Sphingobacteriia</taxon>
        <taxon>Sphingobacteriales</taxon>
        <taxon>Sphingobacteriaceae</taxon>
        <taxon>Pedobacter</taxon>
    </lineage>
</organism>